<sequence>MPCLYIIYPTSWIWNDTSFVYKVGAI</sequence>
<organism evidence="1">
    <name type="scientific">Arundo donax</name>
    <name type="common">Giant reed</name>
    <name type="synonym">Donax arundinaceus</name>
    <dbReference type="NCBI Taxonomy" id="35708"/>
    <lineage>
        <taxon>Eukaryota</taxon>
        <taxon>Viridiplantae</taxon>
        <taxon>Streptophyta</taxon>
        <taxon>Embryophyta</taxon>
        <taxon>Tracheophyta</taxon>
        <taxon>Spermatophyta</taxon>
        <taxon>Magnoliopsida</taxon>
        <taxon>Liliopsida</taxon>
        <taxon>Poales</taxon>
        <taxon>Poaceae</taxon>
        <taxon>PACMAD clade</taxon>
        <taxon>Arundinoideae</taxon>
        <taxon>Arundineae</taxon>
        <taxon>Arundo</taxon>
    </lineage>
</organism>
<reference evidence="1" key="1">
    <citation type="submission" date="2014-09" db="EMBL/GenBank/DDBJ databases">
        <authorList>
            <person name="Magalhaes I.L.F."/>
            <person name="Oliveira U."/>
            <person name="Santos F.R."/>
            <person name="Vidigal T.H.D.A."/>
            <person name="Brescovit A.D."/>
            <person name="Santos A.J."/>
        </authorList>
    </citation>
    <scope>NUCLEOTIDE SEQUENCE</scope>
    <source>
        <tissue evidence="1">Shoot tissue taken approximately 20 cm above the soil surface</tissue>
    </source>
</reference>
<name>A0A0A9FFY4_ARUDO</name>
<reference evidence="1" key="2">
    <citation type="journal article" date="2015" name="Data Brief">
        <title>Shoot transcriptome of the giant reed, Arundo donax.</title>
        <authorList>
            <person name="Barrero R.A."/>
            <person name="Guerrero F.D."/>
            <person name="Moolhuijzen P."/>
            <person name="Goolsby J.A."/>
            <person name="Tidwell J."/>
            <person name="Bellgard S.E."/>
            <person name="Bellgard M.I."/>
        </authorList>
    </citation>
    <scope>NUCLEOTIDE SEQUENCE</scope>
    <source>
        <tissue evidence="1">Shoot tissue taken approximately 20 cm above the soil surface</tissue>
    </source>
</reference>
<dbReference type="AlphaFoldDB" id="A0A0A9FFY4"/>
<protein>
    <submittedName>
        <fullName evidence="1">Uncharacterized protein</fullName>
    </submittedName>
</protein>
<dbReference type="EMBL" id="GBRH01188855">
    <property type="protein sequence ID" value="JAE09041.1"/>
    <property type="molecule type" value="Transcribed_RNA"/>
</dbReference>
<evidence type="ECO:0000313" key="1">
    <source>
        <dbReference type="EMBL" id="JAE09041.1"/>
    </source>
</evidence>
<accession>A0A0A9FFY4</accession>
<proteinExistence type="predicted"/>